<dbReference type="AlphaFoldDB" id="A0A2I0SY98"/>
<dbReference type="RefSeq" id="WP_103547202.1">
    <property type="nucleotide sequence ID" value="NZ_JBHJSK010000002.1"/>
</dbReference>
<gene>
    <name evidence="1" type="ORF">CW362_00390</name>
</gene>
<reference evidence="1 2" key="1">
    <citation type="submission" date="2017-12" db="EMBL/GenBank/DDBJ databases">
        <title>Streptomyces populusis sp. nov., a novel endophytic actinobacterium isolated from stems of Populus adenopoda Maxim.</title>
        <authorList>
            <person name="Wang Z."/>
        </authorList>
    </citation>
    <scope>NUCLEOTIDE SEQUENCE [LARGE SCALE GENOMIC DNA]</scope>
    <source>
        <strain evidence="1 2">A249</strain>
    </source>
</reference>
<proteinExistence type="predicted"/>
<protein>
    <submittedName>
        <fullName evidence="1">Uncharacterized protein</fullName>
    </submittedName>
</protein>
<accession>A0A2I0SY98</accession>
<dbReference type="OrthoDB" id="7871924at2"/>
<sequence length="153" mass="17032">MSDNYLTVIPTDPYWQPGEDAAERAADALSRMLPDDDARRGLEAKWHDGVEVVWCGSNLKRISCPHCGAECAPGWWADAVTERYDEGFPTLAVAVPCCGAGTSLDELVYDWPMGFARFRIEVLYPNRSWLTDAELAALTDLLGHPLRQILIHV</sequence>
<keyword evidence="2" id="KW-1185">Reference proteome</keyword>
<organism evidence="1 2">
    <name type="scientific">Streptomyces populi</name>
    <dbReference type="NCBI Taxonomy" id="2058924"/>
    <lineage>
        <taxon>Bacteria</taxon>
        <taxon>Bacillati</taxon>
        <taxon>Actinomycetota</taxon>
        <taxon>Actinomycetes</taxon>
        <taxon>Kitasatosporales</taxon>
        <taxon>Streptomycetaceae</taxon>
        <taxon>Streptomyces</taxon>
    </lineage>
</organism>
<dbReference type="Proteomes" id="UP000236178">
    <property type="component" value="Unassembled WGS sequence"/>
</dbReference>
<name>A0A2I0SY98_9ACTN</name>
<comment type="caution">
    <text evidence="1">The sequence shown here is derived from an EMBL/GenBank/DDBJ whole genome shotgun (WGS) entry which is preliminary data.</text>
</comment>
<evidence type="ECO:0000313" key="1">
    <source>
        <dbReference type="EMBL" id="PKT74892.1"/>
    </source>
</evidence>
<evidence type="ECO:0000313" key="2">
    <source>
        <dbReference type="Proteomes" id="UP000236178"/>
    </source>
</evidence>
<dbReference type="EMBL" id="PJOS01000001">
    <property type="protein sequence ID" value="PKT74892.1"/>
    <property type="molecule type" value="Genomic_DNA"/>
</dbReference>